<evidence type="ECO:0000256" key="8">
    <source>
        <dbReference type="ARBA" id="ARBA00037998"/>
    </source>
</evidence>
<accession>A0A4Y8MGH3</accession>
<feature type="transmembrane region" description="Helical" evidence="9">
    <location>
        <begin position="224"/>
        <end position="249"/>
    </location>
</feature>
<name>A0A4Y8MGH3_9BURK</name>
<evidence type="ECO:0000256" key="7">
    <source>
        <dbReference type="ARBA" id="ARBA00023136"/>
    </source>
</evidence>
<sequence length="287" mass="29826">MIDILNQALQALMLGGLYAMFALGLSVSVGVLRFVNVAHGDMIVLLSFLFMSLVQSLGVPVLVAALLTVPAGMGFGWVLQRGVLQRAANLGELQVILVTFGLSIVIQNVLLAGFGADPRKVSLGGLEAQSIPLAAGVNVGIVPLLIVVAAIVLIYLLDRILHHTAIGVAIRAVADSNAAARLNGLPVNKLFAAAMAIVGITVAVAGDFMAVWTNFDPSSGPSRLLIAFEVVVLAGLGSYWGVLLAGILIAMAQTIGASIDSAYQVVGGHVMFLILFLIRPNGLFPKI</sequence>
<gene>
    <name evidence="10" type="ORF">E2553_42980</name>
</gene>
<evidence type="ECO:0000256" key="2">
    <source>
        <dbReference type="ARBA" id="ARBA00022448"/>
    </source>
</evidence>
<evidence type="ECO:0000256" key="6">
    <source>
        <dbReference type="ARBA" id="ARBA00022989"/>
    </source>
</evidence>
<keyword evidence="6 9" id="KW-1133">Transmembrane helix</keyword>
<keyword evidence="2" id="KW-0813">Transport</keyword>
<dbReference type="Pfam" id="PF02653">
    <property type="entry name" value="BPD_transp_2"/>
    <property type="match status" value="1"/>
</dbReference>
<evidence type="ECO:0000256" key="3">
    <source>
        <dbReference type="ARBA" id="ARBA00022475"/>
    </source>
</evidence>
<dbReference type="PANTHER" id="PTHR11795">
    <property type="entry name" value="BRANCHED-CHAIN AMINO ACID TRANSPORT SYSTEM PERMEASE PROTEIN LIVH"/>
    <property type="match status" value="1"/>
</dbReference>
<dbReference type="GO" id="GO:0022857">
    <property type="term" value="F:transmembrane transporter activity"/>
    <property type="evidence" value="ECO:0007669"/>
    <property type="project" value="InterPro"/>
</dbReference>
<feature type="transmembrane region" description="Helical" evidence="9">
    <location>
        <begin position="12"/>
        <end position="32"/>
    </location>
</feature>
<keyword evidence="7 9" id="KW-0472">Membrane</keyword>
<dbReference type="Proteomes" id="UP000297385">
    <property type="component" value="Unassembled WGS sequence"/>
</dbReference>
<feature type="transmembrane region" description="Helical" evidence="9">
    <location>
        <begin position="190"/>
        <end position="212"/>
    </location>
</feature>
<dbReference type="GO" id="GO:0005886">
    <property type="term" value="C:plasma membrane"/>
    <property type="evidence" value="ECO:0007669"/>
    <property type="project" value="UniProtKB-SubCell"/>
</dbReference>
<dbReference type="CDD" id="cd06582">
    <property type="entry name" value="TM_PBP1_LivH_like"/>
    <property type="match status" value="1"/>
</dbReference>
<comment type="caution">
    <text evidence="10">The sequence shown here is derived from an EMBL/GenBank/DDBJ whole genome shotgun (WGS) entry which is preliminary data.</text>
</comment>
<organism evidence="10 11">
    <name type="scientific">Paraburkholderia dipogonis</name>
    <dbReference type="NCBI Taxonomy" id="1211383"/>
    <lineage>
        <taxon>Bacteria</taxon>
        <taxon>Pseudomonadati</taxon>
        <taxon>Pseudomonadota</taxon>
        <taxon>Betaproteobacteria</taxon>
        <taxon>Burkholderiales</taxon>
        <taxon>Burkholderiaceae</taxon>
        <taxon>Paraburkholderia</taxon>
    </lineage>
</organism>
<dbReference type="RefSeq" id="WP_134466606.1">
    <property type="nucleotide sequence ID" value="NZ_SNVI01000008.1"/>
</dbReference>
<evidence type="ECO:0000256" key="9">
    <source>
        <dbReference type="SAM" id="Phobius"/>
    </source>
</evidence>
<evidence type="ECO:0000313" key="11">
    <source>
        <dbReference type="Proteomes" id="UP000297385"/>
    </source>
</evidence>
<evidence type="ECO:0000256" key="5">
    <source>
        <dbReference type="ARBA" id="ARBA00022970"/>
    </source>
</evidence>
<comment type="similarity">
    <text evidence="8">Belongs to the binding-protein-dependent transport system permease family. LivHM subfamily.</text>
</comment>
<keyword evidence="4 9" id="KW-0812">Transmembrane</keyword>
<dbReference type="PANTHER" id="PTHR11795:SF445">
    <property type="entry name" value="AMINO ACID ABC TRANSPORTER PERMEASE PROTEIN"/>
    <property type="match status" value="1"/>
</dbReference>
<feature type="transmembrane region" description="Helical" evidence="9">
    <location>
        <begin position="93"/>
        <end position="114"/>
    </location>
</feature>
<evidence type="ECO:0000256" key="4">
    <source>
        <dbReference type="ARBA" id="ARBA00022692"/>
    </source>
</evidence>
<dbReference type="EMBL" id="SNVI01000008">
    <property type="protein sequence ID" value="TFE36505.1"/>
    <property type="molecule type" value="Genomic_DNA"/>
</dbReference>
<evidence type="ECO:0000256" key="1">
    <source>
        <dbReference type="ARBA" id="ARBA00004651"/>
    </source>
</evidence>
<proteinExistence type="inferred from homology"/>
<evidence type="ECO:0000313" key="10">
    <source>
        <dbReference type="EMBL" id="TFE36505.1"/>
    </source>
</evidence>
<feature type="transmembrane region" description="Helical" evidence="9">
    <location>
        <begin position="44"/>
        <end position="73"/>
    </location>
</feature>
<dbReference type="InterPro" id="IPR001851">
    <property type="entry name" value="ABC_transp_permease"/>
</dbReference>
<reference evidence="10 11" key="1">
    <citation type="submission" date="2019-03" db="EMBL/GenBank/DDBJ databases">
        <title>Complete Genome Sequence of Paraburkholderia dipogonis ICMP 19430T, a Nitrogen-fixing Symbiont of the South African Invasive Legume Dipogon lignosus in New Zealand.</title>
        <authorList>
            <person name="De Meyer S.E."/>
        </authorList>
    </citation>
    <scope>NUCLEOTIDE SEQUENCE [LARGE SCALE GENOMIC DNA]</scope>
    <source>
        <strain evidence="10 11">ICMP 19430</strain>
    </source>
</reference>
<feature type="transmembrane region" description="Helical" evidence="9">
    <location>
        <begin position="135"/>
        <end position="157"/>
    </location>
</feature>
<dbReference type="AlphaFoldDB" id="A0A4Y8MGH3"/>
<keyword evidence="5" id="KW-0029">Amino-acid transport</keyword>
<comment type="subcellular location">
    <subcellularLocation>
        <location evidence="1">Cell membrane</location>
        <topology evidence="1">Multi-pass membrane protein</topology>
    </subcellularLocation>
</comment>
<dbReference type="InterPro" id="IPR052157">
    <property type="entry name" value="BCAA_transport_permease"/>
</dbReference>
<protein>
    <submittedName>
        <fullName evidence="10">Branched-chain amino acid ABC transporter permease</fullName>
    </submittedName>
</protein>
<dbReference type="GO" id="GO:0006865">
    <property type="term" value="P:amino acid transport"/>
    <property type="evidence" value="ECO:0007669"/>
    <property type="project" value="UniProtKB-KW"/>
</dbReference>
<keyword evidence="3" id="KW-1003">Cell membrane</keyword>
<feature type="transmembrane region" description="Helical" evidence="9">
    <location>
        <begin position="261"/>
        <end position="278"/>
    </location>
</feature>